<sequence length="180" mass="18939">MQVPVLGCTFLTLSDREESTTENRQLSERGSAPIIRALMISALMIGAQQCHPQVPPTCAQHSAHLCPADHPPVPSSAPTCATLQCHTPVPRSATYLCPAVPPTCAHPPVPTSATHLCPPTSAAHQCHPPVQPSSAASQCHQSVPRGCASQCRQSVPSSDASQCRLSVPIISVTYQCRPSV</sequence>
<reference evidence="1" key="1">
    <citation type="submission" date="2023-05" db="EMBL/GenBank/DDBJ databases">
        <authorList>
            <person name="Stuckert A."/>
        </authorList>
    </citation>
    <scope>NUCLEOTIDE SEQUENCE</scope>
</reference>
<dbReference type="Proteomes" id="UP001162483">
    <property type="component" value="Unassembled WGS sequence"/>
</dbReference>
<organism evidence="1 2">
    <name type="scientific">Staurois parvus</name>
    <dbReference type="NCBI Taxonomy" id="386267"/>
    <lineage>
        <taxon>Eukaryota</taxon>
        <taxon>Metazoa</taxon>
        <taxon>Chordata</taxon>
        <taxon>Craniata</taxon>
        <taxon>Vertebrata</taxon>
        <taxon>Euteleostomi</taxon>
        <taxon>Amphibia</taxon>
        <taxon>Batrachia</taxon>
        <taxon>Anura</taxon>
        <taxon>Neobatrachia</taxon>
        <taxon>Ranoidea</taxon>
        <taxon>Ranidae</taxon>
        <taxon>Staurois</taxon>
    </lineage>
</organism>
<comment type="caution">
    <text evidence="1">The sequence shown here is derived from an EMBL/GenBank/DDBJ whole genome shotgun (WGS) entry which is preliminary data.</text>
</comment>
<protein>
    <submittedName>
        <fullName evidence="1">Uncharacterized protein</fullName>
    </submittedName>
</protein>
<dbReference type="EMBL" id="CATNWA010020001">
    <property type="protein sequence ID" value="CAI9616177.1"/>
    <property type="molecule type" value="Genomic_DNA"/>
</dbReference>
<evidence type="ECO:0000313" key="2">
    <source>
        <dbReference type="Proteomes" id="UP001162483"/>
    </source>
</evidence>
<accession>A0ABN9H672</accession>
<proteinExistence type="predicted"/>
<feature type="non-terminal residue" evidence="1">
    <location>
        <position position="180"/>
    </location>
</feature>
<gene>
    <name evidence="1" type="ORF">SPARVUS_LOCUS15338987</name>
</gene>
<name>A0ABN9H672_9NEOB</name>
<evidence type="ECO:0000313" key="1">
    <source>
        <dbReference type="EMBL" id="CAI9616177.1"/>
    </source>
</evidence>
<keyword evidence="2" id="KW-1185">Reference proteome</keyword>